<dbReference type="InterPro" id="IPR039650">
    <property type="entry name" value="HdrA-like"/>
</dbReference>
<feature type="domain" description="4Fe-4S ferredoxin-type" evidence="9">
    <location>
        <begin position="144"/>
        <end position="173"/>
    </location>
</feature>
<dbReference type="OrthoDB" id="9758544at2"/>
<dbReference type="RefSeq" id="WP_115792404.1">
    <property type="nucleotide sequence ID" value="NZ_QSLN01000004.1"/>
</dbReference>
<dbReference type="Proteomes" id="UP000256329">
    <property type="component" value="Unassembled WGS sequence"/>
</dbReference>
<comment type="similarity">
    <text evidence="2">Belongs to the HdrA family.</text>
</comment>
<dbReference type="EMBL" id="QSLN01000004">
    <property type="protein sequence ID" value="RDV83645.1"/>
    <property type="molecule type" value="Genomic_DNA"/>
</dbReference>
<evidence type="ECO:0000256" key="5">
    <source>
        <dbReference type="ARBA" id="ARBA00022827"/>
    </source>
</evidence>
<evidence type="ECO:0000256" key="8">
    <source>
        <dbReference type="ARBA" id="ARBA00023014"/>
    </source>
</evidence>
<dbReference type="InterPro" id="IPR036188">
    <property type="entry name" value="FAD/NAD-bd_sf"/>
</dbReference>
<dbReference type="PRINTS" id="PR00368">
    <property type="entry name" value="FADPNR"/>
</dbReference>
<dbReference type="InterPro" id="IPR017900">
    <property type="entry name" value="4Fe4S_Fe_S_CS"/>
</dbReference>
<dbReference type="Gene3D" id="3.50.50.60">
    <property type="entry name" value="FAD/NAD(P)-binding domain"/>
    <property type="match status" value="1"/>
</dbReference>
<evidence type="ECO:0000256" key="4">
    <source>
        <dbReference type="ARBA" id="ARBA00022723"/>
    </source>
</evidence>
<keyword evidence="8" id="KW-0411">Iron-sulfur</keyword>
<keyword evidence="6" id="KW-0560">Oxidoreductase</keyword>
<evidence type="ECO:0000259" key="9">
    <source>
        <dbReference type="PROSITE" id="PS51379"/>
    </source>
</evidence>
<evidence type="ECO:0000256" key="7">
    <source>
        <dbReference type="ARBA" id="ARBA00023004"/>
    </source>
</evidence>
<dbReference type="PROSITE" id="PS51379">
    <property type="entry name" value="4FE4S_FER_2"/>
    <property type="match status" value="2"/>
</dbReference>
<evidence type="ECO:0000313" key="10">
    <source>
        <dbReference type="EMBL" id="RDV83645.1"/>
    </source>
</evidence>
<proteinExistence type="inferred from homology"/>
<feature type="domain" description="4Fe-4S ferredoxin-type" evidence="9">
    <location>
        <begin position="97"/>
        <end position="127"/>
    </location>
</feature>
<gene>
    <name evidence="10" type="ORF">DXX99_04935</name>
</gene>
<dbReference type="Gene3D" id="3.40.50.720">
    <property type="entry name" value="NAD(P)-binding Rossmann-like Domain"/>
    <property type="match status" value="1"/>
</dbReference>
<comment type="cofactor">
    <cofactor evidence="1">
        <name>FAD</name>
        <dbReference type="ChEBI" id="CHEBI:57692"/>
    </cofactor>
</comment>
<dbReference type="PANTHER" id="PTHR43498:SF1">
    <property type="entry name" value="COB--COM HETERODISULFIDE REDUCTASE IRON-SULFUR SUBUNIT A"/>
    <property type="match status" value="1"/>
</dbReference>
<comment type="caution">
    <text evidence="10">The sequence shown here is derived from an EMBL/GenBank/DDBJ whole genome shotgun (WGS) entry which is preliminary data.</text>
</comment>
<evidence type="ECO:0000256" key="6">
    <source>
        <dbReference type="ARBA" id="ARBA00023002"/>
    </source>
</evidence>
<name>A0A3D8P419_9THEO</name>
<dbReference type="SUPFAM" id="SSF51905">
    <property type="entry name" value="FAD/NAD(P)-binding domain"/>
    <property type="match status" value="1"/>
</dbReference>
<dbReference type="GO" id="GO:0046872">
    <property type="term" value="F:metal ion binding"/>
    <property type="evidence" value="ECO:0007669"/>
    <property type="project" value="UniProtKB-KW"/>
</dbReference>
<reference evidence="10 11" key="1">
    <citation type="submission" date="2018-08" db="EMBL/GenBank/DDBJ databases">
        <title>Form III RuBisCO-mediated autotrophy in Thermodesulfobium bacteria.</title>
        <authorList>
            <person name="Toshchakov S.V."/>
            <person name="Kublanov I.V."/>
            <person name="Frolov E."/>
            <person name="Bonch-Osmolovskaya E.A."/>
            <person name="Tourova T.P."/>
            <person name="Chernych N.A."/>
            <person name="Lebedinsky A.V."/>
        </authorList>
    </citation>
    <scope>NUCLEOTIDE SEQUENCE [LARGE SCALE GENOMIC DNA]</scope>
    <source>
        <strain evidence="10 11">SR</strain>
    </source>
</reference>
<accession>A0A3D8P419</accession>
<dbReference type="Pfam" id="PF12831">
    <property type="entry name" value="FAD_oxidored"/>
    <property type="match status" value="1"/>
</dbReference>
<protein>
    <submittedName>
        <fullName evidence="10">CoB--CoM heterodisulfide reductase iron-sulfur subunit A family protein</fullName>
    </submittedName>
</protein>
<dbReference type="AlphaFoldDB" id="A0A3D8P419"/>
<evidence type="ECO:0000256" key="2">
    <source>
        <dbReference type="ARBA" id="ARBA00006561"/>
    </source>
</evidence>
<keyword evidence="5" id="KW-0285">Flavoprotein</keyword>
<keyword evidence="11" id="KW-1185">Reference proteome</keyword>
<dbReference type="Gene3D" id="3.30.70.20">
    <property type="match status" value="2"/>
</dbReference>
<keyword evidence="3" id="KW-0004">4Fe-4S</keyword>
<dbReference type="GO" id="GO:0016491">
    <property type="term" value="F:oxidoreductase activity"/>
    <property type="evidence" value="ECO:0007669"/>
    <property type="project" value="UniProtKB-KW"/>
</dbReference>
<sequence>MGVKDVLVVGGGIAGVQAALDLADQGFKVYLVEKEPSIGGRMIQLQKVFPTMDCPSCIFTPKMVAVSNHPQIELLTYTEVDEIKREGKTFRITLYKKARYVDEERCVGCGICENNCPVDVPSEFDNYLGARKAIYIPFAQAVPKVAVVDIDNCVLCGVCERVCPAKAVDFTQRPQTIKVEVGAIVIATGFKLYDLSRLEHFGGGKYANVIPSLTMDRLLIPNGPYGALVRPSDGKIPRRVAFILCVGSRARNPLVGYPYCSRVCCMYTIRQAQSTILNLRKVEVDVYYMDIRAYGKGFEEFYQRAKGVGVRFIKGRVARITEKENGNLILRAEIIAGKDSRIVEEEYEMVVLALGIRPQHKALARLLPDLGIDEYGFVKTVSPKLDPTTTNIPGVFVAGVAEGPKDIVDTVMQASACAMRASAYISGL</sequence>
<dbReference type="Pfam" id="PF00037">
    <property type="entry name" value="Fer4"/>
    <property type="match status" value="2"/>
</dbReference>
<evidence type="ECO:0000313" key="11">
    <source>
        <dbReference type="Proteomes" id="UP000256329"/>
    </source>
</evidence>
<dbReference type="PANTHER" id="PTHR43498">
    <property type="entry name" value="FERREDOXIN:COB-COM HETERODISULFIDE REDUCTASE SUBUNIT A"/>
    <property type="match status" value="1"/>
</dbReference>
<organism evidence="10 11">
    <name type="scientific">Ammonifex thiophilus</name>
    <dbReference type="NCBI Taxonomy" id="444093"/>
    <lineage>
        <taxon>Bacteria</taxon>
        <taxon>Bacillati</taxon>
        <taxon>Bacillota</taxon>
        <taxon>Clostridia</taxon>
        <taxon>Thermoanaerobacterales</taxon>
        <taxon>Thermoanaerobacteraceae</taxon>
        <taxon>Ammonifex</taxon>
    </lineage>
</organism>
<keyword evidence="5" id="KW-0274">FAD</keyword>
<dbReference type="GO" id="GO:0051539">
    <property type="term" value="F:4 iron, 4 sulfur cluster binding"/>
    <property type="evidence" value="ECO:0007669"/>
    <property type="project" value="UniProtKB-KW"/>
</dbReference>
<dbReference type="PROSITE" id="PS00198">
    <property type="entry name" value="4FE4S_FER_1"/>
    <property type="match status" value="2"/>
</dbReference>
<evidence type="ECO:0000256" key="1">
    <source>
        <dbReference type="ARBA" id="ARBA00001974"/>
    </source>
</evidence>
<evidence type="ECO:0000256" key="3">
    <source>
        <dbReference type="ARBA" id="ARBA00022485"/>
    </source>
</evidence>
<keyword evidence="4" id="KW-0479">Metal-binding</keyword>
<dbReference type="InterPro" id="IPR017896">
    <property type="entry name" value="4Fe4S_Fe-S-bd"/>
</dbReference>
<keyword evidence="7" id="KW-0408">Iron</keyword>